<evidence type="ECO:0000256" key="1">
    <source>
        <dbReference type="ARBA" id="ARBA00004496"/>
    </source>
</evidence>
<comment type="domain">
    <text evidence="7">Contains large globular domains required for ATP hydrolysis at each terminus and a third globular domain forming a flexible hinge near the middle of the molecule. These domains are separated by coiled-coil structures.</text>
</comment>
<evidence type="ECO:0000256" key="2">
    <source>
        <dbReference type="ARBA" id="ARBA00022490"/>
    </source>
</evidence>
<evidence type="ECO:0000256" key="5">
    <source>
        <dbReference type="ARBA" id="ARBA00023054"/>
    </source>
</evidence>
<evidence type="ECO:0000313" key="9">
    <source>
        <dbReference type="EMBL" id="SNT74539.1"/>
    </source>
</evidence>
<feature type="coiled-coil region" evidence="7">
    <location>
        <begin position="934"/>
        <end position="975"/>
    </location>
</feature>
<dbReference type="GO" id="GO:0006260">
    <property type="term" value="P:DNA replication"/>
    <property type="evidence" value="ECO:0007669"/>
    <property type="project" value="UniProtKB-UniRule"/>
</dbReference>
<dbReference type="GO" id="GO:0005737">
    <property type="term" value="C:cytoplasm"/>
    <property type="evidence" value="ECO:0007669"/>
    <property type="project" value="UniProtKB-SubCell"/>
</dbReference>
<feature type="binding site" evidence="7">
    <location>
        <begin position="32"/>
        <end position="39"/>
    </location>
    <ligand>
        <name>ATP</name>
        <dbReference type="ChEBI" id="CHEBI:30616"/>
    </ligand>
</feature>
<keyword evidence="2 7" id="KW-0963">Cytoplasm</keyword>
<dbReference type="Gene3D" id="3.40.50.300">
    <property type="entry name" value="P-loop containing nucleotide triphosphate hydrolases"/>
    <property type="match status" value="2"/>
</dbReference>
<gene>
    <name evidence="7" type="primary">smc</name>
    <name evidence="9" type="ORF">SAMN06297382_2233</name>
</gene>
<dbReference type="FunFam" id="3.40.50.300:FF:000901">
    <property type="entry name" value="Chromosome partition protein Smc"/>
    <property type="match status" value="1"/>
</dbReference>
<feature type="coiled-coil region" evidence="7">
    <location>
        <begin position="643"/>
        <end position="900"/>
    </location>
</feature>
<name>A0A239PW60_9PROT</name>
<dbReference type="Pfam" id="PF02463">
    <property type="entry name" value="SMC_N"/>
    <property type="match status" value="1"/>
</dbReference>
<dbReference type="OrthoDB" id="9808768at2"/>
<keyword evidence="4 7" id="KW-0067">ATP-binding</keyword>
<dbReference type="AlphaFoldDB" id="A0A239PW60"/>
<dbReference type="SUPFAM" id="SSF52540">
    <property type="entry name" value="P-loop containing nucleoside triphosphate hydrolases"/>
    <property type="match status" value="1"/>
</dbReference>
<sequence>MKFTNLRLVGFKSFVDATDFEIRDGLTGVVGPNGCGKSNLLEALRWVMGATSAKALRGEGMGDVIFSGTSMRPARNWAEVTLALDNADRSAPAEYNDSPVIEVSRRIVQKEDGTQSIYRINAKEVRAKDVQLLFADAATGANSPALVRQGQVAELINAKPQNRRRLLEEAAGVTGLHTRRHEAELRLRAAEQNLERLDDVIGELESQKAALARQARQATRYRNISGDIRRAEAMTAYLRWREAVEARQEAEARLAEIAALIEDTARAAAAASAAQTAAHEALDPLRQAEAEAAAALHRLTVAREGLDDEARRAAAALERLAGEIERLDGDLARERELLKDAESAVDTLAREEAGLKAREASEAERLKRAGETMAETAERLAEAEREFDAKSREAAEIDARRRAAAAAIDETERRLRKIGAQIDALAAERASIEPTPAQARALDEAAARFVAAEEAARAAETALHRAEEERAGAEEREAALRGPRQKAEQALSEIRAECDALKRVLESHGDGDWPALIEEVDVEPGYENALAAALGDDLGAALDDAAPAHWSAHGAAPLEGLATALPAEAAPLARFVKAPPRLARRLAAIGVVAPEAGPRLMASLQPGQRLVSRAGDLWRWDGFVSRAEAKTPAAIRLEQRNRLAALGADLEAATARAAAAAEEHQSAREALARRQEIEREARSLLAESRRELEAARSDLAAREREHARASARITAIDEALARLEEDRAEAEAALAARRAEKDALPDPALIAEALAELREALAGARARASEARAAHADLSREAKMRADRLADIGRERGVWASRGETAEARIRELEARLADAQAARAEAADAPAEIEEKRKALIDRIEEAERRRAEAGDALARAVADAQEADRGAKAADRAAAEAREARARLEAQAESAVLRVEEAAGVAQETCSAPPEELLAIAEHKDGAPLPAREDVERRLERYKRERENLGGVNLRADEEMREVAARLEELAAERADCDGAVRKLRAAIGGLNREARQRLVEAFETVNRNFGTLFTRLFNGGHAELRLIDSDDPLEAGLEIFASPPGKKLASMSLMSGGEQALTATALIFAVFMANPAPVCVLDEVDAPLDDANVERFCRLLHEMAQETETRFIIITHHALTMSRMDRLYGVTMVERGVSQLVSVDLRKAEQLAAAE</sequence>
<evidence type="ECO:0000256" key="3">
    <source>
        <dbReference type="ARBA" id="ARBA00022741"/>
    </source>
</evidence>
<dbReference type="InterPro" id="IPR024704">
    <property type="entry name" value="SMC"/>
</dbReference>
<dbReference type="InterPro" id="IPR027417">
    <property type="entry name" value="P-loop_NTPase"/>
</dbReference>
<dbReference type="GO" id="GO:0003677">
    <property type="term" value="F:DNA binding"/>
    <property type="evidence" value="ECO:0007669"/>
    <property type="project" value="UniProtKB-UniRule"/>
</dbReference>
<dbReference type="GO" id="GO:0007059">
    <property type="term" value="P:chromosome segregation"/>
    <property type="evidence" value="ECO:0007669"/>
    <property type="project" value="UniProtKB-UniRule"/>
</dbReference>
<feature type="domain" description="RecF/RecN/SMC N-terminal" evidence="8">
    <location>
        <begin position="4"/>
        <end position="1141"/>
    </location>
</feature>
<dbReference type="NCBIfam" id="TIGR02168">
    <property type="entry name" value="SMC_prok_B"/>
    <property type="match status" value="1"/>
</dbReference>
<dbReference type="GO" id="GO:0030261">
    <property type="term" value="P:chromosome condensation"/>
    <property type="evidence" value="ECO:0007669"/>
    <property type="project" value="InterPro"/>
</dbReference>
<dbReference type="RefSeq" id="WP_089412692.1">
    <property type="nucleotide sequence ID" value="NZ_FZQA01000005.1"/>
</dbReference>
<dbReference type="PIRSF" id="PIRSF005719">
    <property type="entry name" value="SMC"/>
    <property type="match status" value="1"/>
</dbReference>
<dbReference type="HAMAP" id="MF_01894">
    <property type="entry name" value="Smc_prok"/>
    <property type="match status" value="1"/>
</dbReference>
<evidence type="ECO:0000256" key="4">
    <source>
        <dbReference type="ARBA" id="ARBA00022840"/>
    </source>
</evidence>
<reference evidence="9 10" key="1">
    <citation type="submission" date="2017-07" db="EMBL/GenBank/DDBJ databases">
        <authorList>
            <person name="Sun Z.S."/>
            <person name="Albrecht U."/>
            <person name="Echele G."/>
            <person name="Lee C.C."/>
        </authorList>
    </citation>
    <scope>NUCLEOTIDE SEQUENCE [LARGE SCALE GENOMIC DNA]</scope>
    <source>
        <strain evidence="9 10">CGMCC 1.12710</strain>
    </source>
</reference>
<comment type="subunit">
    <text evidence="7">Homodimer.</text>
</comment>
<evidence type="ECO:0000259" key="8">
    <source>
        <dbReference type="Pfam" id="PF02463"/>
    </source>
</evidence>
<dbReference type="PANTHER" id="PTHR43977">
    <property type="entry name" value="STRUCTURAL MAINTENANCE OF CHROMOSOMES PROTEIN 3"/>
    <property type="match status" value="1"/>
</dbReference>
<evidence type="ECO:0000256" key="6">
    <source>
        <dbReference type="ARBA" id="ARBA00023125"/>
    </source>
</evidence>
<comment type="subcellular location">
    <subcellularLocation>
        <location evidence="1 7">Cytoplasm</location>
    </subcellularLocation>
</comment>
<feature type="coiled-coil region" evidence="7">
    <location>
        <begin position="180"/>
        <end position="214"/>
    </location>
</feature>
<protein>
    <recommendedName>
        <fullName evidence="7">Chromosome partition protein Smc</fullName>
    </recommendedName>
</protein>
<dbReference type="GO" id="GO:0005524">
    <property type="term" value="F:ATP binding"/>
    <property type="evidence" value="ECO:0007669"/>
    <property type="project" value="UniProtKB-UniRule"/>
</dbReference>
<evidence type="ECO:0000313" key="10">
    <source>
        <dbReference type="Proteomes" id="UP000198346"/>
    </source>
</evidence>
<keyword evidence="10" id="KW-1185">Reference proteome</keyword>
<dbReference type="GO" id="GO:0007062">
    <property type="term" value="P:sister chromatid cohesion"/>
    <property type="evidence" value="ECO:0007669"/>
    <property type="project" value="InterPro"/>
</dbReference>
<proteinExistence type="inferred from homology"/>
<dbReference type="GO" id="GO:0016887">
    <property type="term" value="F:ATP hydrolysis activity"/>
    <property type="evidence" value="ECO:0007669"/>
    <property type="project" value="InterPro"/>
</dbReference>
<dbReference type="Proteomes" id="UP000198346">
    <property type="component" value="Unassembled WGS sequence"/>
</dbReference>
<dbReference type="EMBL" id="FZQA01000005">
    <property type="protein sequence ID" value="SNT74539.1"/>
    <property type="molecule type" value="Genomic_DNA"/>
</dbReference>
<evidence type="ECO:0000256" key="7">
    <source>
        <dbReference type="HAMAP-Rule" id="MF_01894"/>
    </source>
</evidence>
<comment type="function">
    <text evidence="7">Required for chromosome condensation and partitioning.</text>
</comment>
<keyword evidence="6 7" id="KW-0238">DNA-binding</keyword>
<keyword evidence="5 7" id="KW-0175">Coiled coil</keyword>
<dbReference type="CDD" id="cd03278">
    <property type="entry name" value="ABC_SMC_barmotin"/>
    <property type="match status" value="1"/>
</dbReference>
<organism evidence="9 10">
    <name type="scientific">Amphiplicatus metriothermophilus</name>
    <dbReference type="NCBI Taxonomy" id="1519374"/>
    <lineage>
        <taxon>Bacteria</taxon>
        <taxon>Pseudomonadati</taxon>
        <taxon>Pseudomonadota</taxon>
        <taxon>Alphaproteobacteria</taxon>
        <taxon>Parvularculales</taxon>
        <taxon>Parvularculaceae</taxon>
        <taxon>Amphiplicatus</taxon>
    </lineage>
</organism>
<dbReference type="InterPro" id="IPR011890">
    <property type="entry name" value="SMC_prok"/>
</dbReference>
<comment type="similarity">
    <text evidence="7">Belongs to the SMC family.</text>
</comment>
<keyword evidence="3 7" id="KW-0547">Nucleotide-binding</keyword>
<feature type="coiled-coil region" evidence="7">
    <location>
        <begin position="303"/>
        <end position="504"/>
    </location>
</feature>
<accession>A0A239PW60</accession>
<dbReference type="InterPro" id="IPR003395">
    <property type="entry name" value="RecF/RecN/SMC_N"/>
</dbReference>